<dbReference type="Pfam" id="PF02617">
    <property type="entry name" value="ClpS"/>
    <property type="match status" value="1"/>
</dbReference>
<dbReference type="Gene3D" id="3.30.1390.10">
    <property type="match status" value="1"/>
</dbReference>
<name>A0ABU3VYM7_9GAMM</name>
<dbReference type="InterPro" id="IPR003769">
    <property type="entry name" value="ClpS_core"/>
</dbReference>
<evidence type="ECO:0000259" key="2">
    <source>
        <dbReference type="Pfam" id="PF02617"/>
    </source>
</evidence>
<sequence>MRESGIGLVRYPVDQGVDPNDSPQVPEEVEEPDDPYLVVIYNDDVTPMDYVFKLLFAYLPV</sequence>
<evidence type="ECO:0000256" key="1">
    <source>
        <dbReference type="SAM" id="MobiDB-lite"/>
    </source>
</evidence>
<evidence type="ECO:0000313" key="3">
    <source>
        <dbReference type="EMBL" id="MDV2079393.1"/>
    </source>
</evidence>
<dbReference type="InterPro" id="IPR014719">
    <property type="entry name" value="Ribosomal_bL12_C/ClpS-like"/>
</dbReference>
<accession>A0ABU3VYM7</accession>
<dbReference type="SUPFAM" id="SSF54736">
    <property type="entry name" value="ClpS-like"/>
    <property type="match status" value="1"/>
</dbReference>
<dbReference type="EMBL" id="JAWIIJ010000007">
    <property type="protein sequence ID" value="MDV2079393.1"/>
    <property type="molecule type" value="Genomic_DNA"/>
</dbReference>
<keyword evidence="4" id="KW-1185">Reference proteome</keyword>
<feature type="domain" description="Adaptor protein ClpS core" evidence="2">
    <location>
        <begin position="32"/>
        <end position="57"/>
    </location>
</feature>
<keyword evidence="3" id="KW-0645">Protease</keyword>
<keyword evidence="3" id="KW-0378">Hydrolase</keyword>
<dbReference type="GO" id="GO:0006508">
    <property type="term" value="P:proteolysis"/>
    <property type="evidence" value="ECO:0007669"/>
    <property type="project" value="UniProtKB-KW"/>
</dbReference>
<evidence type="ECO:0000313" key="4">
    <source>
        <dbReference type="Proteomes" id="UP001269819"/>
    </source>
</evidence>
<dbReference type="Proteomes" id="UP001269819">
    <property type="component" value="Unassembled WGS sequence"/>
</dbReference>
<proteinExistence type="predicted"/>
<organism evidence="3 4">
    <name type="scientific">Marinobacter xestospongiae</name>
    <dbReference type="NCBI Taxonomy" id="994319"/>
    <lineage>
        <taxon>Bacteria</taxon>
        <taxon>Pseudomonadati</taxon>
        <taxon>Pseudomonadota</taxon>
        <taxon>Gammaproteobacteria</taxon>
        <taxon>Pseudomonadales</taxon>
        <taxon>Marinobacteraceae</taxon>
        <taxon>Marinobacter</taxon>
    </lineage>
</organism>
<protein>
    <submittedName>
        <fullName evidence="3">ATP-dependent Clp protease adaptor ClpS</fullName>
    </submittedName>
</protein>
<dbReference type="GO" id="GO:0008233">
    <property type="term" value="F:peptidase activity"/>
    <property type="evidence" value="ECO:0007669"/>
    <property type="project" value="UniProtKB-KW"/>
</dbReference>
<feature type="region of interest" description="Disordered" evidence="1">
    <location>
        <begin position="12"/>
        <end position="31"/>
    </location>
</feature>
<gene>
    <name evidence="3" type="ORF">RYS15_11900</name>
</gene>
<reference evidence="3 4" key="1">
    <citation type="submission" date="2023-10" db="EMBL/GenBank/DDBJ databases">
        <title>Characteristics and mechanism of a salt-tolerant marine origin heterotrophic nitrifying- aerobic denitrifying bacteria Marinobacter xestospongiae HN1.</title>
        <authorList>
            <person name="Qi R."/>
        </authorList>
    </citation>
    <scope>NUCLEOTIDE SEQUENCE [LARGE SCALE GENOMIC DNA]</scope>
    <source>
        <strain evidence="3 4">HN1</strain>
    </source>
</reference>
<comment type="caution">
    <text evidence="3">The sequence shown here is derived from an EMBL/GenBank/DDBJ whole genome shotgun (WGS) entry which is preliminary data.</text>
</comment>